<organism evidence="2 3">
    <name type="scientific">Exidia glandulosa HHB12029</name>
    <dbReference type="NCBI Taxonomy" id="1314781"/>
    <lineage>
        <taxon>Eukaryota</taxon>
        <taxon>Fungi</taxon>
        <taxon>Dikarya</taxon>
        <taxon>Basidiomycota</taxon>
        <taxon>Agaricomycotina</taxon>
        <taxon>Agaricomycetes</taxon>
        <taxon>Auriculariales</taxon>
        <taxon>Exidiaceae</taxon>
        <taxon>Exidia</taxon>
    </lineage>
</organism>
<protein>
    <submittedName>
        <fullName evidence="2">Uncharacterized protein</fullName>
    </submittedName>
</protein>
<keyword evidence="3" id="KW-1185">Reference proteome</keyword>
<reference evidence="2 3" key="1">
    <citation type="journal article" date="2016" name="Mol. Biol. Evol.">
        <title>Comparative Genomics of Early-Diverging Mushroom-Forming Fungi Provides Insights into the Origins of Lignocellulose Decay Capabilities.</title>
        <authorList>
            <person name="Nagy L.G."/>
            <person name="Riley R."/>
            <person name="Tritt A."/>
            <person name="Adam C."/>
            <person name="Daum C."/>
            <person name="Floudas D."/>
            <person name="Sun H."/>
            <person name="Yadav J.S."/>
            <person name="Pangilinan J."/>
            <person name="Larsson K.H."/>
            <person name="Matsuura K."/>
            <person name="Barry K."/>
            <person name="Labutti K."/>
            <person name="Kuo R."/>
            <person name="Ohm R.A."/>
            <person name="Bhattacharya S.S."/>
            <person name="Shirouzu T."/>
            <person name="Yoshinaga Y."/>
            <person name="Martin F.M."/>
            <person name="Grigoriev I.V."/>
            <person name="Hibbett D.S."/>
        </authorList>
    </citation>
    <scope>NUCLEOTIDE SEQUENCE [LARGE SCALE GENOMIC DNA]</scope>
    <source>
        <strain evidence="2 3">HHB12029</strain>
    </source>
</reference>
<feature type="compositionally biased region" description="Polar residues" evidence="1">
    <location>
        <begin position="1"/>
        <end position="16"/>
    </location>
</feature>
<gene>
    <name evidence="2" type="ORF">EXIGLDRAFT_832079</name>
</gene>
<sequence>MPKSLTVKTNQLSTHSAWARGPPQNAAASSSSSPRSQSPVTTPTTLGHQRKPSGLSAVSNAAVAVRPGLNVTSFGSIPVTPATPASSAHSVSRTALMATTSIATYTPAPSTPGIPIGFLEVVIPISTILTRRAASHGCTVGAARCGISLHATAAARRTACVSSDFGYSSGVVYPATADGEPRSTDPDVAARAVLRASHHAATGWQRHSGNEPVRRTNSVSLEGERDADIDARRDQL</sequence>
<feature type="compositionally biased region" description="Basic and acidic residues" evidence="1">
    <location>
        <begin position="222"/>
        <end position="236"/>
    </location>
</feature>
<evidence type="ECO:0000313" key="3">
    <source>
        <dbReference type="Proteomes" id="UP000077266"/>
    </source>
</evidence>
<dbReference type="Proteomes" id="UP000077266">
    <property type="component" value="Unassembled WGS sequence"/>
</dbReference>
<evidence type="ECO:0000313" key="2">
    <source>
        <dbReference type="EMBL" id="KZV98687.1"/>
    </source>
</evidence>
<proteinExistence type="predicted"/>
<feature type="compositionally biased region" description="Low complexity" evidence="1">
    <location>
        <begin position="26"/>
        <end position="45"/>
    </location>
</feature>
<dbReference type="AlphaFoldDB" id="A0A165M2U6"/>
<feature type="region of interest" description="Disordered" evidence="1">
    <location>
        <begin position="199"/>
        <end position="236"/>
    </location>
</feature>
<evidence type="ECO:0000256" key="1">
    <source>
        <dbReference type="SAM" id="MobiDB-lite"/>
    </source>
</evidence>
<dbReference type="InParanoid" id="A0A165M2U6"/>
<name>A0A165M2U6_EXIGL</name>
<accession>A0A165M2U6</accession>
<dbReference type="EMBL" id="KV425916">
    <property type="protein sequence ID" value="KZV98687.1"/>
    <property type="molecule type" value="Genomic_DNA"/>
</dbReference>
<feature type="region of interest" description="Disordered" evidence="1">
    <location>
        <begin position="1"/>
        <end position="55"/>
    </location>
</feature>